<evidence type="ECO:0000259" key="1">
    <source>
        <dbReference type="SMART" id="SM00849"/>
    </source>
</evidence>
<comment type="caution">
    <text evidence="2">The sequence shown here is derived from an EMBL/GenBank/DDBJ whole genome shotgun (WGS) entry which is preliminary data.</text>
</comment>
<accession>A0A2X0IUZ8</accession>
<keyword evidence="2" id="KW-0378">Hydrolase</keyword>
<dbReference type="SMART" id="SM00849">
    <property type="entry name" value="Lactamase_B"/>
    <property type="match status" value="1"/>
</dbReference>
<dbReference type="InterPro" id="IPR001279">
    <property type="entry name" value="Metallo-B-lactamas"/>
</dbReference>
<sequence length="259" mass="27595">MSRRTQPDRVQQVAPAVERLGDDMVNFYLVDHPDGLVLVDAGLPGHLGQLREHLARSGRSLHDIKAVLLTHGHPDHTGLVTAAQRAGADIWIHEADAAILTDGPRSAMRHAKPERSMLPYLLRRPAAISGPLHLARMGGFSGKPVHGAHTFQGDHHFDEFPGRPQAVALPGHTQGTVAYHFPALGVLFTGDALVTREDMTGHTGPSLVSRGFTHDGAAALASLDRLAELPLVLLLPGHGPAFADGPQAAATQARHNGLH</sequence>
<dbReference type="AlphaFoldDB" id="A0A2X0IUZ8"/>
<gene>
    <name evidence="2" type="ORF">DN069_02545</name>
</gene>
<reference evidence="2 3" key="1">
    <citation type="submission" date="2018-06" db="EMBL/GenBank/DDBJ databases">
        <title>Streptacidiphilus pinicola sp. nov., isolated from pine grove soil.</title>
        <authorList>
            <person name="Roh S.G."/>
            <person name="Park S."/>
            <person name="Kim M.-K."/>
            <person name="Yun B.-R."/>
            <person name="Park J."/>
            <person name="Kim M.J."/>
            <person name="Kim Y.S."/>
            <person name="Kim S.B."/>
        </authorList>
    </citation>
    <scope>NUCLEOTIDE SEQUENCE [LARGE SCALE GENOMIC DNA]</scope>
    <source>
        <strain evidence="2 3">MMS16-CNU450</strain>
    </source>
</reference>
<dbReference type="OrthoDB" id="2971563at2"/>
<dbReference type="Gene3D" id="3.60.15.10">
    <property type="entry name" value="Ribonuclease Z/Hydroxyacylglutathione hydrolase-like"/>
    <property type="match status" value="1"/>
</dbReference>
<evidence type="ECO:0000313" key="2">
    <source>
        <dbReference type="EMBL" id="RAG87221.1"/>
    </source>
</evidence>
<evidence type="ECO:0000313" key="3">
    <source>
        <dbReference type="Proteomes" id="UP000248889"/>
    </source>
</evidence>
<keyword evidence="3" id="KW-1185">Reference proteome</keyword>
<protein>
    <submittedName>
        <fullName evidence="2">MBL fold metallo-hydrolase</fullName>
    </submittedName>
</protein>
<organism evidence="2 3">
    <name type="scientific">Streptacidiphilus pinicola</name>
    <dbReference type="NCBI Taxonomy" id="2219663"/>
    <lineage>
        <taxon>Bacteria</taxon>
        <taxon>Bacillati</taxon>
        <taxon>Actinomycetota</taxon>
        <taxon>Actinomycetes</taxon>
        <taxon>Kitasatosporales</taxon>
        <taxon>Streptomycetaceae</taxon>
        <taxon>Streptacidiphilus</taxon>
    </lineage>
</organism>
<dbReference type="RefSeq" id="WP_111499093.1">
    <property type="nucleotide sequence ID" value="NZ_QKYN01000009.1"/>
</dbReference>
<dbReference type="InterPro" id="IPR036866">
    <property type="entry name" value="RibonucZ/Hydroxyglut_hydro"/>
</dbReference>
<dbReference type="Proteomes" id="UP000248889">
    <property type="component" value="Unassembled WGS sequence"/>
</dbReference>
<dbReference type="PANTHER" id="PTHR42951:SF14">
    <property type="entry name" value="METALLO-BETA-LACTAMASE SUPERFAMILY PROTEIN"/>
    <property type="match status" value="1"/>
</dbReference>
<dbReference type="SUPFAM" id="SSF56281">
    <property type="entry name" value="Metallo-hydrolase/oxidoreductase"/>
    <property type="match status" value="1"/>
</dbReference>
<name>A0A2X0IUZ8_9ACTN</name>
<dbReference type="Pfam" id="PF00753">
    <property type="entry name" value="Lactamase_B"/>
    <property type="match status" value="1"/>
</dbReference>
<feature type="domain" description="Metallo-beta-lactamase" evidence="1">
    <location>
        <begin position="24"/>
        <end position="238"/>
    </location>
</feature>
<dbReference type="EMBL" id="QKYN01000009">
    <property type="protein sequence ID" value="RAG87221.1"/>
    <property type="molecule type" value="Genomic_DNA"/>
</dbReference>
<dbReference type="GO" id="GO:0016787">
    <property type="term" value="F:hydrolase activity"/>
    <property type="evidence" value="ECO:0007669"/>
    <property type="project" value="UniProtKB-KW"/>
</dbReference>
<dbReference type="InterPro" id="IPR050855">
    <property type="entry name" value="NDM-1-like"/>
</dbReference>
<dbReference type="PANTHER" id="PTHR42951">
    <property type="entry name" value="METALLO-BETA-LACTAMASE DOMAIN-CONTAINING"/>
    <property type="match status" value="1"/>
</dbReference>
<proteinExistence type="predicted"/>